<sequence>MPQEITAGSHVWVEDQELAWVDGVVTSVNGNEAEVETINGNQVTTMLSKLYPKDMEAPNTGVDDMTKLSYLHEPAVLHNLATRYGIKEIYTYCGNILIAINPFQAISHLYDTKLMDSYKGAQLGDRSPHVFAITDVAYRAMNNEGKSNSILVSGESGAGKTETTKMIMRYLAYLGGHAAAEARTVERKVLESNPVLEAFGNAKTVRNNNSSRFGKFVEIQFDTHGQISGAAIRTYLLEKSRVCQISEPERNYHCFYLLCAAPPKEIEKYKLGDPKSFHYLNQSSCYELVGVDDSHDYLATKKAMDIVGISVEEQDAIFRIVAAILHLGNIAFALEGEDSSVLEDDKAKFHLQVAAELLMCDLEALETALCKRNMVTPEEVIKRSLDPLGAAISRDGLAKTIYARLFDWLVKKINVSIGQDPDSKCLIGVLDIYGFESFKTSSFEQFCINFTNEKLQQHFNQHVFKMEQSVYQEEEIDWSYIDFVDNQDVLDLIEKKPGGIISLLDETCMFPKSTHETFAQKLYQTFKDHKRFVKPKLARTEFTIVHYAGEVQYQCDQFLDKNKDYIVPEHQELLSASKCSFIASLFPSLNAETPKSGKFSSIGSRFKLQLQQLMDILNSTEPHYIRCIKPNSDLRPEIFENVSVLQQLRSGGVLEAIRVKCEGYPTNRIFSEFLERFCILAPEVLKEKNWKRKTYAYFFLDLKDAVWLSSAYEVTAFIFSVEENVACKSIMEKVGLSNYQIGKTKIFLRAGQMAELDGRKAKLLGESAKVIQKQVRSRIAHKRYVRIQTASICIQTVLRGQLACESLKFRKRTAAAVKIQKSARRKSASRKYTNIKSSAIVVQTGIRAMVAHNEFRSKMQNRSATIQAATEEEEKDRGKEEKDIGKEEKDIGKEEKDSGKEVEEPEDKEPEKQPTVKLQEKEELPDPPVAVLEQNEPDKTNVSPDKEKEVTEESNEPYNIVEEISSPIQDVLTAEDLPSEVEQLKVLLIGEKKRADEYQKKHAEAQELSEQRRKKLEETEKKVHQLQESLNRLLFSMSEQFSQLKTILQTPSSSKPASPPIARVDYFDNSDNSDASSTGSDFAFPASGCDSANNSCPRPKAPQVLRTVIRRGHLMTTSDGSLCFCFFLSVDDRYKHNFSRESQCRHAKHKPNSYT</sequence>
<dbReference type="PROSITE" id="PS51844">
    <property type="entry name" value="SH3_LIKE"/>
    <property type="match status" value="1"/>
</dbReference>
<dbReference type="PRINTS" id="PR00193">
    <property type="entry name" value="MYOSINHEAVY"/>
</dbReference>
<dbReference type="Proteomes" id="UP000701853">
    <property type="component" value="Chromosome 8"/>
</dbReference>
<feature type="binding site" evidence="10">
    <location>
        <begin position="154"/>
        <end position="161"/>
    </location>
    <ligand>
        <name>ATP</name>
        <dbReference type="ChEBI" id="CHEBI:30616"/>
    </ligand>
</feature>
<dbReference type="SMART" id="SM00242">
    <property type="entry name" value="MYSc"/>
    <property type="match status" value="1"/>
</dbReference>
<feature type="compositionally biased region" description="Basic and acidic residues" evidence="11">
    <location>
        <begin position="936"/>
        <end position="951"/>
    </location>
</feature>
<feature type="compositionally biased region" description="Basic and acidic residues" evidence="11">
    <location>
        <begin position="875"/>
        <end position="902"/>
    </location>
</feature>
<evidence type="ECO:0000256" key="1">
    <source>
        <dbReference type="ARBA" id="ARBA00008049"/>
    </source>
</evidence>
<feature type="region of interest" description="Disordered" evidence="11">
    <location>
        <begin position="1050"/>
        <end position="1072"/>
    </location>
</feature>
<keyword evidence="5" id="KW-0112">Calmodulin-binding</keyword>
<keyword evidence="8 10" id="KW-0505">Motor protein</keyword>
<dbReference type="PANTHER" id="PTHR13140">
    <property type="entry name" value="MYOSIN"/>
    <property type="match status" value="1"/>
</dbReference>
<feature type="region of interest" description="Actin-binding" evidence="10">
    <location>
        <begin position="610"/>
        <end position="632"/>
    </location>
</feature>
<dbReference type="GO" id="GO:0005524">
    <property type="term" value="F:ATP binding"/>
    <property type="evidence" value="ECO:0007669"/>
    <property type="project" value="UniProtKB-UniRule"/>
</dbReference>
<dbReference type="SUPFAM" id="SSF52540">
    <property type="entry name" value="P-loop containing nucleoside triphosphate hydrolases"/>
    <property type="match status" value="1"/>
</dbReference>
<dbReference type="Gene3D" id="3.30.70.1590">
    <property type="match status" value="1"/>
</dbReference>
<dbReference type="GO" id="GO:0030048">
    <property type="term" value="P:actin filament-based movement"/>
    <property type="evidence" value="ECO:0007669"/>
    <property type="project" value="UniProtKB-ARBA"/>
</dbReference>
<dbReference type="GO" id="GO:0016459">
    <property type="term" value="C:myosin complex"/>
    <property type="evidence" value="ECO:0007669"/>
    <property type="project" value="UniProtKB-KW"/>
</dbReference>
<evidence type="ECO:0000256" key="8">
    <source>
        <dbReference type="ARBA" id="ARBA00023175"/>
    </source>
</evidence>
<keyword evidence="3 10" id="KW-0547">Nucleotide-binding</keyword>
<protein>
    <recommendedName>
        <fullName evidence="16">Myosin motor domain-containing protein</fullName>
    </recommendedName>
</protein>
<evidence type="ECO:0000256" key="11">
    <source>
        <dbReference type="SAM" id="MobiDB-lite"/>
    </source>
</evidence>
<feature type="domain" description="Myosin N-terminal SH3-like" evidence="13">
    <location>
        <begin position="6"/>
        <end position="55"/>
    </location>
</feature>
<dbReference type="Gene3D" id="1.20.58.530">
    <property type="match status" value="1"/>
</dbReference>
<reference evidence="14 15" key="1">
    <citation type="journal article" date="2021" name="bioRxiv">
        <title>The Gossypium anomalum genome as a resource for cotton improvement and evolutionary analysis of hybrid incompatibility.</title>
        <authorList>
            <person name="Grover C.E."/>
            <person name="Yuan D."/>
            <person name="Arick M.A."/>
            <person name="Miller E.R."/>
            <person name="Hu G."/>
            <person name="Peterson D.G."/>
            <person name="Wendel J.F."/>
            <person name="Udall J.A."/>
        </authorList>
    </citation>
    <scope>NUCLEOTIDE SEQUENCE [LARGE SCALE GENOMIC DNA]</scope>
    <source>
        <strain evidence="14">JFW-Udall</strain>
        <tissue evidence="14">Leaf</tissue>
    </source>
</reference>
<evidence type="ECO:0000256" key="10">
    <source>
        <dbReference type="PROSITE-ProRule" id="PRU00782"/>
    </source>
</evidence>
<feature type="domain" description="Myosin motor" evidence="12">
    <location>
        <begin position="60"/>
        <end position="761"/>
    </location>
</feature>
<keyword evidence="2" id="KW-0677">Repeat</keyword>
<dbReference type="InterPro" id="IPR004009">
    <property type="entry name" value="SH3_Myosin"/>
</dbReference>
<dbReference type="Pfam" id="PF00063">
    <property type="entry name" value="Myosin_head"/>
    <property type="match status" value="1"/>
</dbReference>
<feature type="region of interest" description="Disordered" evidence="11">
    <location>
        <begin position="859"/>
        <end position="958"/>
    </location>
</feature>
<name>A0A8J6CYG7_9ROSI</name>
<dbReference type="GO" id="GO:0005516">
    <property type="term" value="F:calmodulin binding"/>
    <property type="evidence" value="ECO:0007669"/>
    <property type="project" value="UniProtKB-KW"/>
</dbReference>
<evidence type="ECO:0000313" key="15">
    <source>
        <dbReference type="Proteomes" id="UP000701853"/>
    </source>
</evidence>
<keyword evidence="15" id="KW-1185">Reference proteome</keyword>
<dbReference type="GO" id="GO:0005737">
    <property type="term" value="C:cytoplasm"/>
    <property type="evidence" value="ECO:0007669"/>
    <property type="project" value="TreeGrafter"/>
</dbReference>
<dbReference type="PROSITE" id="PS51456">
    <property type="entry name" value="MYOSIN_MOTOR"/>
    <property type="match status" value="1"/>
</dbReference>
<dbReference type="InterPro" id="IPR027417">
    <property type="entry name" value="P-loop_NTPase"/>
</dbReference>
<evidence type="ECO:0000256" key="9">
    <source>
        <dbReference type="ARBA" id="ARBA00023203"/>
    </source>
</evidence>
<evidence type="ECO:0000256" key="5">
    <source>
        <dbReference type="ARBA" id="ARBA00022860"/>
    </source>
</evidence>
<dbReference type="AlphaFoldDB" id="A0A8J6CYG7"/>
<dbReference type="Gene3D" id="3.40.850.10">
    <property type="entry name" value="Kinesin motor domain"/>
    <property type="match status" value="1"/>
</dbReference>
<evidence type="ECO:0008006" key="16">
    <source>
        <dbReference type="Google" id="ProtNLM"/>
    </source>
</evidence>
<evidence type="ECO:0000256" key="2">
    <source>
        <dbReference type="ARBA" id="ARBA00022737"/>
    </source>
</evidence>
<dbReference type="GO" id="GO:0051015">
    <property type="term" value="F:actin filament binding"/>
    <property type="evidence" value="ECO:0007669"/>
    <property type="project" value="TreeGrafter"/>
</dbReference>
<keyword evidence="6" id="KW-0175">Coiled coil</keyword>
<dbReference type="SMART" id="SM00015">
    <property type="entry name" value="IQ"/>
    <property type="match status" value="4"/>
</dbReference>
<comment type="caution">
    <text evidence="14">The sequence shown here is derived from an EMBL/GenBank/DDBJ whole genome shotgun (WGS) entry which is preliminary data.</text>
</comment>
<feature type="compositionally biased region" description="Polar residues" evidence="11">
    <location>
        <begin position="859"/>
        <end position="868"/>
    </location>
</feature>
<dbReference type="InterPro" id="IPR036018">
    <property type="entry name" value="MYSc_Myo11"/>
</dbReference>
<dbReference type="InterPro" id="IPR001609">
    <property type="entry name" value="Myosin_head_motor_dom-like"/>
</dbReference>
<evidence type="ECO:0000256" key="6">
    <source>
        <dbReference type="ARBA" id="ARBA00023054"/>
    </source>
</evidence>
<evidence type="ECO:0000259" key="12">
    <source>
        <dbReference type="PROSITE" id="PS51456"/>
    </source>
</evidence>
<dbReference type="EMBL" id="JAHUZN010000008">
    <property type="protein sequence ID" value="KAG8486860.1"/>
    <property type="molecule type" value="Genomic_DNA"/>
</dbReference>
<dbReference type="Gene3D" id="1.20.120.720">
    <property type="entry name" value="Myosin VI head, motor domain, U50 subdomain"/>
    <property type="match status" value="1"/>
</dbReference>
<dbReference type="InterPro" id="IPR000048">
    <property type="entry name" value="IQ_motif_EF-hand-BS"/>
</dbReference>
<feature type="compositionally biased region" description="Basic and acidic residues" evidence="11">
    <location>
        <begin position="909"/>
        <end position="924"/>
    </location>
</feature>
<dbReference type="GO" id="GO:0007015">
    <property type="term" value="P:actin filament organization"/>
    <property type="evidence" value="ECO:0007669"/>
    <property type="project" value="TreeGrafter"/>
</dbReference>
<dbReference type="GO" id="GO:0009860">
    <property type="term" value="P:pollen tube growth"/>
    <property type="evidence" value="ECO:0007669"/>
    <property type="project" value="TreeGrafter"/>
</dbReference>
<proteinExistence type="inferred from homology"/>
<dbReference type="Gene3D" id="1.20.5.190">
    <property type="match status" value="2"/>
</dbReference>
<keyword evidence="4 10" id="KW-0067">ATP-binding</keyword>
<evidence type="ECO:0000256" key="4">
    <source>
        <dbReference type="ARBA" id="ARBA00022840"/>
    </source>
</evidence>
<dbReference type="InterPro" id="IPR036961">
    <property type="entry name" value="Kinesin_motor_dom_sf"/>
</dbReference>
<evidence type="ECO:0000313" key="14">
    <source>
        <dbReference type="EMBL" id="KAG8486860.1"/>
    </source>
</evidence>
<evidence type="ECO:0000256" key="7">
    <source>
        <dbReference type="ARBA" id="ARBA00023123"/>
    </source>
</evidence>
<accession>A0A8J6CYG7</accession>
<dbReference type="CDD" id="cd01384">
    <property type="entry name" value="MYSc_Myo11"/>
    <property type="match status" value="1"/>
</dbReference>
<organism evidence="14 15">
    <name type="scientific">Gossypium anomalum</name>
    <dbReference type="NCBI Taxonomy" id="47600"/>
    <lineage>
        <taxon>Eukaryota</taxon>
        <taxon>Viridiplantae</taxon>
        <taxon>Streptophyta</taxon>
        <taxon>Embryophyta</taxon>
        <taxon>Tracheophyta</taxon>
        <taxon>Spermatophyta</taxon>
        <taxon>Magnoliopsida</taxon>
        <taxon>eudicotyledons</taxon>
        <taxon>Gunneridae</taxon>
        <taxon>Pentapetalae</taxon>
        <taxon>rosids</taxon>
        <taxon>malvids</taxon>
        <taxon>Malvales</taxon>
        <taxon>Malvaceae</taxon>
        <taxon>Malvoideae</taxon>
        <taxon>Gossypium</taxon>
    </lineage>
</organism>
<evidence type="ECO:0000256" key="3">
    <source>
        <dbReference type="ARBA" id="ARBA00022741"/>
    </source>
</evidence>
<dbReference type="GO" id="GO:0016020">
    <property type="term" value="C:membrane"/>
    <property type="evidence" value="ECO:0007669"/>
    <property type="project" value="TreeGrafter"/>
</dbReference>
<dbReference type="Gene3D" id="1.10.10.820">
    <property type="match status" value="1"/>
</dbReference>
<dbReference type="OrthoDB" id="6108017at2759"/>
<dbReference type="FunFam" id="1.10.10.820:FF:000001">
    <property type="entry name" value="Myosin heavy chain"/>
    <property type="match status" value="1"/>
</dbReference>
<dbReference type="PANTHER" id="PTHR13140:SF859">
    <property type="entry name" value="MYOSIN-11 ISOFORM X1"/>
    <property type="match status" value="1"/>
</dbReference>
<dbReference type="Pfam" id="PF02736">
    <property type="entry name" value="Myosin_N"/>
    <property type="match status" value="1"/>
</dbReference>
<dbReference type="GO" id="GO:0000146">
    <property type="term" value="F:microfilament motor activity"/>
    <property type="evidence" value="ECO:0007669"/>
    <property type="project" value="TreeGrafter"/>
</dbReference>
<keyword evidence="7 10" id="KW-0518">Myosin</keyword>
<evidence type="ECO:0000259" key="13">
    <source>
        <dbReference type="PROSITE" id="PS51844"/>
    </source>
</evidence>
<keyword evidence="9 10" id="KW-0009">Actin-binding</keyword>
<comment type="similarity">
    <text evidence="1">Belongs to the TRAFAC class myosin-kinesin ATPase superfamily. Myosin family. Plant myosin class XI subfamily.</text>
</comment>
<gene>
    <name evidence="14" type="ORF">CXB51_020381</name>
</gene>
<feature type="region of interest" description="Disordered" evidence="11">
    <location>
        <begin position="1000"/>
        <end position="1020"/>
    </location>
</feature>
<dbReference type="PROSITE" id="PS50096">
    <property type="entry name" value="IQ"/>
    <property type="match status" value="2"/>
</dbReference>